<dbReference type="GO" id="GO:0004519">
    <property type="term" value="F:endonuclease activity"/>
    <property type="evidence" value="ECO:0007669"/>
    <property type="project" value="UniProtKB-KW"/>
</dbReference>
<evidence type="ECO:0000313" key="7">
    <source>
        <dbReference type="EMBL" id="MEE7456818.1"/>
    </source>
</evidence>
<name>A0ABU7T8F8_9HYPH</name>
<organism evidence="7 8">
    <name type="scientific">Methylobacterium radiotolerans</name>
    <dbReference type="NCBI Taxonomy" id="31998"/>
    <lineage>
        <taxon>Bacteria</taxon>
        <taxon>Pseudomonadati</taxon>
        <taxon>Pseudomonadota</taxon>
        <taxon>Alphaproteobacteria</taxon>
        <taxon>Hyphomicrobiales</taxon>
        <taxon>Methylobacteriaceae</taxon>
        <taxon>Methylobacterium</taxon>
    </lineage>
</organism>
<evidence type="ECO:0000256" key="2">
    <source>
        <dbReference type="ARBA" id="ARBA00022759"/>
    </source>
</evidence>
<reference evidence="7 8" key="1">
    <citation type="journal article" date="2012" name="Genet. Mol. Biol.">
        <title>Analysis of 16S rRNA and mxaF genes revealing insights into Methylobacterium niche-specific plant association.</title>
        <authorList>
            <person name="Dourado M.N."/>
            <person name="Andreote F.D."/>
            <person name="Dini-Andreote F."/>
            <person name="Conti R."/>
            <person name="Araujo J.M."/>
            <person name="Araujo W.L."/>
        </authorList>
    </citation>
    <scope>NUCLEOTIDE SEQUENCE [LARGE SCALE GENOMIC DNA]</scope>
    <source>
        <strain evidence="7 8">SR1.6/4</strain>
    </source>
</reference>
<evidence type="ECO:0000256" key="1">
    <source>
        <dbReference type="ARBA" id="ARBA00022722"/>
    </source>
</evidence>
<dbReference type="Pfam" id="PF03852">
    <property type="entry name" value="Vsr"/>
    <property type="match status" value="1"/>
</dbReference>
<evidence type="ECO:0000256" key="5">
    <source>
        <dbReference type="ARBA" id="ARBA00023204"/>
    </source>
</evidence>
<evidence type="ECO:0000256" key="3">
    <source>
        <dbReference type="ARBA" id="ARBA00022763"/>
    </source>
</evidence>
<dbReference type="NCBIfam" id="TIGR00632">
    <property type="entry name" value="vsr"/>
    <property type="match status" value="1"/>
</dbReference>
<keyword evidence="8" id="KW-1185">Reference proteome</keyword>
<protein>
    <submittedName>
        <fullName evidence="7">Very short patch repair endonuclease</fullName>
    </submittedName>
</protein>
<sequence>MRRIRTTGTAPEIALRRELHALGLRYRVSYPVPGKPRRTIDVAFTRHRLAVFVDGCFWHGCPVHGSLPKTNAAFWANKVDTNRLRDRDTDRALTAAGWHILRIWEHTGSEEASAMVLSALDQRAQSS</sequence>
<keyword evidence="2 7" id="KW-0255">Endonuclease</keyword>
<dbReference type="InterPro" id="IPR011335">
    <property type="entry name" value="Restrct_endonuc-II-like"/>
</dbReference>
<dbReference type="InterPro" id="IPR004603">
    <property type="entry name" value="DNA_mismatch_endonuc_vsr"/>
</dbReference>
<dbReference type="CDD" id="cd00221">
    <property type="entry name" value="Vsr"/>
    <property type="match status" value="1"/>
</dbReference>
<comment type="similarity">
    <text evidence="6">Belongs to the Vsr family.</text>
</comment>
<keyword evidence="3" id="KW-0227">DNA damage</keyword>
<keyword evidence="1" id="KW-0540">Nuclease</keyword>
<gene>
    <name evidence="7" type="ORF">MRSR164_08505</name>
</gene>
<dbReference type="EMBL" id="MLBY01000004">
    <property type="protein sequence ID" value="MEE7456818.1"/>
    <property type="molecule type" value="Genomic_DNA"/>
</dbReference>
<dbReference type="SUPFAM" id="SSF52980">
    <property type="entry name" value="Restriction endonuclease-like"/>
    <property type="match status" value="1"/>
</dbReference>
<keyword evidence="4" id="KW-0378">Hydrolase</keyword>
<comment type="caution">
    <text evidence="7">The sequence shown here is derived from an EMBL/GenBank/DDBJ whole genome shotgun (WGS) entry which is preliminary data.</text>
</comment>
<accession>A0ABU7T8F8</accession>
<keyword evidence="5" id="KW-0234">DNA repair</keyword>
<evidence type="ECO:0000313" key="8">
    <source>
        <dbReference type="Proteomes" id="UP001349262"/>
    </source>
</evidence>
<proteinExistence type="inferred from homology"/>
<dbReference type="Gene3D" id="3.40.960.10">
    <property type="entry name" value="VSR Endonuclease"/>
    <property type="match status" value="1"/>
</dbReference>
<dbReference type="Proteomes" id="UP001349262">
    <property type="component" value="Unassembled WGS sequence"/>
</dbReference>
<evidence type="ECO:0000256" key="4">
    <source>
        <dbReference type="ARBA" id="ARBA00022801"/>
    </source>
</evidence>
<evidence type="ECO:0000256" key="6">
    <source>
        <dbReference type="ARBA" id="ARBA00029466"/>
    </source>
</evidence>